<organism evidence="2 3">
    <name type="scientific">Gordoniibacillus kamchatkensis</name>
    <dbReference type="NCBI Taxonomy" id="1590651"/>
    <lineage>
        <taxon>Bacteria</taxon>
        <taxon>Bacillati</taxon>
        <taxon>Bacillota</taxon>
        <taxon>Bacilli</taxon>
        <taxon>Bacillales</taxon>
        <taxon>Paenibacillaceae</taxon>
        <taxon>Gordoniibacillus</taxon>
    </lineage>
</organism>
<evidence type="ECO:0000256" key="1">
    <source>
        <dbReference type="SAM" id="Phobius"/>
    </source>
</evidence>
<dbReference type="RefSeq" id="WP_041047846.1">
    <property type="nucleotide sequence ID" value="NZ_JXAK01000018.1"/>
</dbReference>
<evidence type="ECO:0000313" key="2">
    <source>
        <dbReference type="EMBL" id="KIL40678.1"/>
    </source>
</evidence>
<feature type="transmembrane region" description="Helical" evidence="1">
    <location>
        <begin position="83"/>
        <end position="104"/>
    </location>
</feature>
<evidence type="ECO:0008006" key="4">
    <source>
        <dbReference type="Google" id="ProtNLM"/>
    </source>
</evidence>
<dbReference type="Proteomes" id="UP000031967">
    <property type="component" value="Unassembled WGS sequence"/>
</dbReference>
<keyword evidence="1" id="KW-0472">Membrane</keyword>
<accession>A0ABR5AI15</accession>
<comment type="caution">
    <text evidence="2">The sequence shown here is derived from an EMBL/GenBank/DDBJ whole genome shotgun (WGS) entry which is preliminary data.</text>
</comment>
<feature type="transmembrane region" description="Helical" evidence="1">
    <location>
        <begin position="7"/>
        <end position="29"/>
    </location>
</feature>
<keyword evidence="1" id="KW-0812">Transmembrane</keyword>
<keyword evidence="3" id="KW-1185">Reference proteome</keyword>
<name>A0ABR5AI15_9BACL</name>
<sequence>MISVPQTFFRLSGWALIVSGILISIVQFVHLDDTPANMAQLSYFVKVAVWTHVALSVSVALMLFGLVGLFLRGGSAIRWWGWLGFAFMFATFFFDVMHAALQIYDYPIVFGNIQNEQQLKEASDFVMKAQLESGIGSALMQMLMPLSVLGTPLMAIALLRARIVPKWAAIAQIALLLLMFVPIPGLMAIVFPVSFLVYAIYGAALAFGKRSAAQSPQPVHPA</sequence>
<feature type="transmembrane region" description="Helical" evidence="1">
    <location>
        <begin position="138"/>
        <end position="159"/>
    </location>
</feature>
<reference evidence="2 3" key="1">
    <citation type="submission" date="2014-12" db="EMBL/GenBank/DDBJ databases">
        <title>Draft genome sequence of Paenibacillus kamchatkensis strain B-2647.</title>
        <authorList>
            <person name="Karlyshev A.V."/>
            <person name="Kudryashova E.B."/>
        </authorList>
    </citation>
    <scope>NUCLEOTIDE SEQUENCE [LARGE SCALE GENOMIC DNA]</scope>
    <source>
        <strain evidence="2 3">VKM B-2647</strain>
    </source>
</reference>
<evidence type="ECO:0000313" key="3">
    <source>
        <dbReference type="Proteomes" id="UP000031967"/>
    </source>
</evidence>
<gene>
    <name evidence="2" type="ORF">SD70_12290</name>
</gene>
<protein>
    <recommendedName>
        <fullName evidence="4">DUF4386 domain-containing protein</fullName>
    </recommendedName>
</protein>
<feature type="transmembrane region" description="Helical" evidence="1">
    <location>
        <begin position="49"/>
        <end position="71"/>
    </location>
</feature>
<dbReference type="EMBL" id="JXAK01000018">
    <property type="protein sequence ID" value="KIL40678.1"/>
    <property type="molecule type" value="Genomic_DNA"/>
</dbReference>
<keyword evidence="1" id="KW-1133">Transmembrane helix</keyword>
<proteinExistence type="predicted"/>